<keyword evidence="2" id="KW-1185">Reference proteome</keyword>
<organism evidence="1 2">
    <name type="scientific">Citrus x changshan-huyou</name>
    <dbReference type="NCBI Taxonomy" id="2935761"/>
    <lineage>
        <taxon>Eukaryota</taxon>
        <taxon>Viridiplantae</taxon>
        <taxon>Streptophyta</taxon>
        <taxon>Embryophyta</taxon>
        <taxon>Tracheophyta</taxon>
        <taxon>Spermatophyta</taxon>
        <taxon>Magnoliopsida</taxon>
        <taxon>eudicotyledons</taxon>
        <taxon>Gunneridae</taxon>
        <taxon>Pentapetalae</taxon>
        <taxon>rosids</taxon>
        <taxon>malvids</taxon>
        <taxon>Sapindales</taxon>
        <taxon>Rutaceae</taxon>
        <taxon>Aurantioideae</taxon>
        <taxon>Citrus</taxon>
    </lineage>
</organism>
<name>A0AAP0MPE9_9ROSI</name>
<accession>A0AAP0MPE9</accession>
<evidence type="ECO:0000313" key="1">
    <source>
        <dbReference type="EMBL" id="KAK9214505.1"/>
    </source>
</evidence>
<proteinExistence type="predicted"/>
<dbReference type="Proteomes" id="UP001428341">
    <property type="component" value="Unassembled WGS sequence"/>
</dbReference>
<protein>
    <submittedName>
        <fullName evidence="1">Uncharacterized protein</fullName>
    </submittedName>
</protein>
<dbReference type="EMBL" id="JBCGBO010000003">
    <property type="protein sequence ID" value="KAK9214505.1"/>
    <property type="molecule type" value="Genomic_DNA"/>
</dbReference>
<sequence length="113" mass="12689">MQKFGAFQSQKLSQINILDSDAGEIYAKKLTNFVEKRLKSERAASIDRVHCRSIVSRRWGRVLILPAALDGDGDEVNEWDEVNEVLSFPNKWRGLNKSGERVAGEGGEQVDNV</sequence>
<gene>
    <name evidence="1" type="ORF">WN944_006498</name>
</gene>
<dbReference type="AlphaFoldDB" id="A0AAP0MPE9"/>
<reference evidence="1 2" key="1">
    <citation type="submission" date="2024-05" db="EMBL/GenBank/DDBJ databases">
        <title>Haplotype-resolved chromosome-level genome assembly of Huyou (Citrus changshanensis).</title>
        <authorList>
            <person name="Miao C."/>
            <person name="Chen W."/>
            <person name="Wu Y."/>
            <person name="Wang L."/>
            <person name="Zhao S."/>
            <person name="Grierson D."/>
            <person name="Xu C."/>
            <person name="Chen K."/>
        </authorList>
    </citation>
    <scope>NUCLEOTIDE SEQUENCE [LARGE SCALE GENOMIC DNA]</scope>
    <source>
        <strain evidence="1">01-14</strain>
        <tissue evidence="1">Leaf</tissue>
    </source>
</reference>
<comment type="caution">
    <text evidence="1">The sequence shown here is derived from an EMBL/GenBank/DDBJ whole genome shotgun (WGS) entry which is preliminary data.</text>
</comment>
<evidence type="ECO:0000313" key="2">
    <source>
        <dbReference type="Proteomes" id="UP001428341"/>
    </source>
</evidence>